<accession>A0A0Q0X3B5</accession>
<reference evidence="2 3" key="1">
    <citation type="submission" date="2015-10" db="EMBL/GenBank/DDBJ databases">
        <title>Pseudomonas helleri sp. nov. and Pseudomonas weihenstephanensis sp. nov., isolated from raw cows milk.</title>
        <authorList>
            <person name="Von Neubeck M."/>
            <person name="Huptas C."/>
            <person name="Wenning M."/>
            <person name="Scherer S."/>
        </authorList>
    </citation>
    <scope>NUCLEOTIDE SEQUENCE [LARGE SCALE GENOMIC DNA]</scope>
    <source>
        <strain evidence="2 3">BSTT44</strain>
    </source>
</reference>
<dbReference type="InterPro" id="IPR056100">
    <property type="entry name" value="DUF7683"/>
</dbReference>
<feature type="domain" description="DUF7683" evidence="1">
    <location>
        <begin position="11"/>
        <end position="77"/>
    </location>
</feature>
<comment type="caution">
    <text evidence="2">The sequence shown here is derived from an EMBL/GenBank/DDBJ whole genome shotgun (WGS) entry which is preliminary data.</text>
</comment>
<dbReference type="OrthoDB" id="6903768at2"/>
<gene>
    <name evidence="2" type="ORF">AQS70_22275</name>
</gene>
<dbReference type="STRING" id="1563157.AQS70_22275"/>
<protein>
    <recommendedName>
        <fullName evidence="1">DUF7683 domain-containing protein</fullName>
    </recommendedName>
</protein>
<dbReference type="EMBL" id="LLWH01000097">
    <property type="protein sequence ID" value="KQB54286.1"/>
    <property type="molecule type" value="Genomic_DNA"/>
</dbReference>
<evidence type="ECO:0000313" key="2">
    <source>
        <dbReference type="EMBL" id="KQB54286.1"/>
    </source>
</evidence>
<dbReference type="AlphaFoldDB" id="A0A0Q0X3B5"/>
<proteinExistence type="predicted"/>
<dbReference type="Pfam" id="PF24731">
    <property type="entry name" value="DUF7683"/>
    <property type="match status" value="1"/>
</dbReference>
<dbReference type="RefSeq" id="WP_055102299.1">
    <property type="nucleotide sequence ID" value="NZ_LLWH01000097.1"/>
</dbReference>
<dbReference type="Proteomes" id="UP000050342">
    <property type="component" value="Unassembled WGS sequence"/>
</dbReference>
<name>A0A0Q0X3B5_9PSED</name>
<sequence>MASKAMNHSVLIFDKATEELLNEVAIPDRHAEQLKALMGWASDEEAIYEYELLPAQLRRLERMIGISLETPDAIYQLSCST</sequence>
<organism evidence="2 3">
    <name type="scientific">Pseudomonas endophytica</name>
    <dbReference type="NCBI Taxonomy" id="1563157"/>
    <lineage>
        <taxon>Bacteria</taxon>
        <taxon>Pseudomonadati</taxon>
        <taxon>Pseudomonadota</taxon>
        <taxon>Gammaproteobacteria</taxon>
        <taxon>Pseudomonadales</taxon>
        <taxon>Pseudomonadaceae</taxon>
        <taxon>Pseudomonas</taxon>
    </lineage>
</organism>
<evidence type="ECO:0000259" key="1">
    <source>
        <dbReference type="Pfam" id="PF24731"/>
    </source>
</evidence>
<keyword evidence="3" id="KW-1185">Reference proteome</keyword>
<evidence type="ECO:0000313" key="3">
    <source>
        <dbReference type="Proteomes" id="UP000050342"/>
    </source>
</evidence>